<evidence type="ECO:0008006" key="7">
    <source>
        <dbReference type="Google" id="ProtNLM"/>
    </source>
</evidence>
<accession>A0A163V332</accession>
<organism evidence="5">
    <name type="scientific">Absidia glauca</name>
    <name type="common">Pin mould</name>
    <dbReference type="NCBI Taxonomy" id="4829"/>
    <lineage>
        <taxon>Eukaryota</taxon>
        <taxon>Fungi</taxon>
        <taxon>Fungi incertae sedis</taxon>
        <taxon>Mucoromycota</taxon>
        <taxon>Mucoromycotina</taxon>
        <taxon>Mucoromycetes</taxon>
        <taxon>Mucorales</taxon>
        <taxon>Cunninghamellaceae</taxon>
        <taxon>Absidia</taxon>
    </lineage>
</organism>
<dbReference type="AlphaFoldDB" id="A0A163V332"/>
<dbReference type="PRINTS" id="PR00463">
    <property type="entry name" value="EP450I"/>
</dbReference>
<evidence type="ECO:0000256" key="3">
    <source>
        <dbReference type="ARBA" id="ARBA00023002"/>
    </source>
</evidence>
<evidence type="ECO:0000256" key="4">
    <source>
        <dbReference type="ARBA" id="ARBA00023004"/>
    </source>
</evidence>
<evidence type="ECO:0000313" key="6">
    <source>
        <dbReference type="Proteomes" id="UP000078561"/>
    </source>
</evidence>
<gene>
    <name evidence="5" type="primary">ABSGL_03524.1 scaffold 4609</name>
</gene>
<dbReference type="EMBL" id="LT552047">
    <property type="protein sequence ID" value="SAL97997.1"/>
    <property type="molecule type" value="Genomic_DNA"/>
</dbReference>
<dbReference type="OMA" id="PLKYTPM"/>
<dbReference type="STRING" id="4829.A0A163V332"/>
<name>A0A163V332_ABSGL</name>
<keyword evidence="3" id="KW-0560">Oxidoreductase</keyword>
<sequence length="436" mass="49286">MLLENDGTNWPALVGTTLAIGLTLLAFKYNDRVVFDPVRPHTAHFKGWPLIGSTLDIATSIDRMHDFFLNAFETTGATSITVTGIGFPRGVVTVDPTAIEHILKSNFENYIKGNLFHYATFPLLGHGIFNANGAQWRYQRKTAALVFSVKNFRDHFTDVFVKELTLVCDIFTKAMETRTVIDFHDIMYKFTLDSFVLIGFGAQVNALTTTGKVPFAESFDILQMNVFDRSINLMEPIKRYASAIFTPWKPNIASHQKVVNDFAASVIQQRRASKVQTQKDLLSRFMETKNEKGDPLSDKELRDAIMNLTVAGRDTTAQTLSWVLYNLMLHPETEEKLVAEIQESVPDALEQDSPALYEAIKEMKYAYAVYAMGRNKLIWGSDAGDFKPERWITETGDVRRESQGKWPAFHAGHITYQVSISLPMKHGLKVMVDPRQ</sequence>
<keyword evidence="6" id="KW-1185">Reference proteome</keyword>
<evidence type="ECO:0000313" key="5">
    <source>
        <dbReference type="EMBL" id="SAL97997.1"/>
    </source>
</evidence>
<dbReference type="SUPFAM" id="SSF48264">
    <property type="entry name" value="Cytochrome P450"/>
    <property type="match status" value="1"/>
</dbReference>
<dbReference type="InParanoid" id="A0A163V332"/>
<dbReference type="InterPro" id="IPR036396">
    <property type="entry name" value="Cyt_P450_sf"/>
</dbReference>
<dbReference type="GO" id="GO:0016705">
    <property type="term" value="F:oxidoreductase activity, acting on paired donors, with incorporation or reduction of molecular oxygen"/>
    <property type="evidence" value="ECO:0007669"/>
    <property type="project" value="InterPro"/>
</dbReference>
<dbReference type="PANTHER" id="PTHR24296">
    <property type="entry name" value="CYTOCHROME P450"/>
    <property type="match status" value="1"/>
</dbReference>
<dbReference type="InterPro" id="IPR002401">
    <property type="entry name" value="Cyt_P450_E_grp-I"/>
</dbReference>
<comment type="similarity">
    <text evidence="1">Belongs to the cytochrome P450 family.</text>
</comment>
<protein>
    <recommendedName>
        <fullName evidence="7">Cytochrome P450</fullName>
    </recommendedName>
</protein>
<dbReference type="Pfam" id="PF00067">
    <property type="entry name" value="p450"/>
    <property type="match status" value="1"/>
</dbReference>
<reference evidence="5" key="1">
    <citation type="submission" date="2016-04" db="EMBL/GenBank/DDBJ databases">
        <authorList>
            <person name="Evans L.H."/>
            <person name="Alamgir A."/>
            <person name="Owens N."/>
            <person name="Weber N.D."/>
            <person name="Virtaneva K."/>
            <person name="Barbian K."/>
            <person name="Babar A."/>
            <person name="Rosenke K."/>
        </authorList>
    </citation>
    <scope>NUCLEOTIDE SEQUENCE [LARGE SCALE GENOMIC DNA]</scope>
    <source>
        <strain evidence="5">CBS 101.48</strain>
    </source>
</reference>
<dbReference type="Proteomes" id="UP000078561">
    <property type="component" value="Unassembled WGS sequence"/>
</dbReference>
<dbReference type="GO" id="GO:0004497">
    <property type="term" value="F:monooxygenase activity"/>
    <property type="evidence" value="ECO:0007669"/>
    <property type="project" value="InterPro"/>
</dbReference>
<dbReference type="InterPro" id="IPR001128">
    <property type="entry name" value="Cyt_P450"/>
</dbReference>
<evidence type="ECO:0000256" key="2">
    <source>
        <dbReference type="ARBA" id="ARBA00022723"/>
    </source>
</evidence>
<dbReference type="Gene3D" id="1.10.630.10">
    <property type="entry name" value="Cytochrome P450"/>
    <property type="match status" value="2"/>
</dbReference>
<keyword evidence="4" id="KW-0408">Iron</keyword>
<keyword evidence="2" id="KW-0479">Metal-binding</keyword>
<dbReference type="GO" id="GO:0020037">
    <property type="term" value="F:heme binding"/>
    <property type="evidence" value="ECO:0007669"/>
    <property type="project" value="InterPro"/>
</dbReference>
<dbReference type="GO" id="GO:0005506">
    <property type="term" value="F:iron ion binding"/>
    <property type="evidence" value="ECO:0007669"/>
    <property type="project" value="InterPro"/>
</dbReference>
<proteinExistence type="inferred from homology"/>
<dbReference type="OrthoDB" id="1470350at2759"/>
<evidence type="ECO:0000256" key="1">
    <source>
        <dbReference type="ARBA" id="ARBA00010617"/>
    </source>
</evidence>